<evidence type="ECO:0008006" key="4">
    <source>
        <dbReference type="Google" id="ProtNLM"/>
    </source>
</evidence>
<dbReference type="Proteomes" id="UP000076842">
    <property type="component" value="Unassembled WGS sequence"/>
</dbReference>
<gene>
    <name evidence="2" type="ORF">CALCODRAFT_482398</name>
</gene>
<name>A0A165GNR1_9BASI</name>
<evidence type="ECO:0000256" key="1">
    <source>
        <dbReference type="SAM" id="MobiDB-lite"/>
    </source>
</evidence>
<evidence type="ECO:0000313" key="3">
    <source>
        <dbReference type="Proteomes" id="UP000076842"/>
    </source>
</evidence>
<proteinExistence type="predicted"/>
<feature type="compositionally biased region" description="Low complexity" evidence="1">
    <location>
        <begin position="38"/>
        <end position="48"/>
    </location>
</feature>
<keyword evidence="3" id="KW-1185">Reference proteome</keyword>
<organism evidence="2 3">
    <name type="scientific">Calocera cornea HHB12733</name>
    <dbReference type="NCBI Taxonomy" id="1353952"/>
    <lineage>
        <taxon>Eukaryota</taxon>
        <taxon>Fungi</taxon>
        <taxon>Dikarya</taxon>
        <taxon>Basidiomycota</taxon>
        <taxon>Agaricomycotina</taxon>
        <taxon>Dacrymycetes</taxon>
        <taxon>Dacrymycetales</taxon>
        <taxon>Dacrymycetaceae</taxon>
        <taxon>Calocera</taxon>
    </lineage>
</organism>
<dbReference type="EMBL" id="KV423952">
    <property type="protein sequence ID" value="KZT58292.1"/>
    <property type="molecule type" value="Genomic_DNA"/>
</dbReference>
<sequence>MATTLQTNVSNITTTLDLLSLFTETSTPLATSTPHAQSPTSDSSTDPLDLLHSNTTTINYNCIISPPSPTLSSSSSEMGSKSVPLLESREPNEVKQWVGLMELWLEAREVEVGKQMLKVQAGLREPALVAWYHLEKATYQAMSFADWSKELLAYVTPTDYLDNLLDDLHTCKQSSNQDIDTYIHELRSNLYFPFIPNYPCVVSLSSCPLHSS</sequence>
<evidence type="ECO:0000313" key="2">
    <source>
        <dbReference type="EMBL" id="KZT58292.1"/>
    </source>
</evidence>
<reference evidence="2 3" key="1">
    <citation type="journal article" date="2016" name="Mol. Biol. Evol.">
        <title>Comparative Genomics of Early-Diverging Mushroom-Forming Fungi Provides Insights into the Origins of Lignocellulose Decay Capabilities.</title>
        <authorList>
            <person name="Nagy L.G."/>
            <person name="Riley R."/>
            <person name="Tritt A."/>
            <person name="Adam C."/>
            <person name="Daum C."/>
            <person name="Floudas D."/>
            <person name="Sun H."/>
            <person name="Yadav J.S."/>
            <person name="Pangilinan J."/>
            <person name="Larsson K.H."/>
            <person name="Matsuura K."/>
            <person name="Barry K."/>
            <person name="Labutti K."/>
            <person name="Kuo R."/>
            <person name="Ohm R.A."/>
            <person name="Bhattacharya S.S."/>
            <person name="Shirouzu T."/>
            <person name="Yoshinaga Y."/>
            <person name="Martin F.M."/>
            <person name="Grigoriev I.V."/>
            <person name="Hibbett D.S."/>
        </authorList>
    </citation>
    <scope>NUCLEOTIDE SEQUENCE [LARGE SCALE GENOMIC DNA]</scope>
    <source>
        <strain evidence="2 3">HHB12733</strain>
    </source>
</reference>
<dbReference type="AlphaFoldDB" id="A0A165GNR1"/>
<accession>A0A165GNR1</accession>
<dbReference type="STRING" id="1353952.A0A165GNR1"/>
<dbReference type="InParanoid" id="A0A165GNR1"/>
<protein>
    <recommendedName>
        <fullName evidence="4">Retrotransposon gag domain-containing protein</fullName>
    </recommendedName>
</protein>
<feature type="region of interest" description="Disordered" evidence="1">
    <location>
        <begin position="28"/>
        <end position="48"/>
    </location>
</feature>
<feature type="compositionally biased region" description="Polar residues" evidence="1">
    <location>
        <begin position="28"/>
        <end position="37"/>
    </location>
</feature>